<dbReference type="RefSeq" id="WP_124708886.1">
    <property type="nucleotide sequence ID" value="NZ_CP033972.1"/>
</dbReference>
<keyword evidence="2" id="KW-0472">Membrane</keyword>
<feature type="coiled-coil region" evidence="1">
    <location>
        <begin position="441"/>
        <end position="468"/>
    </location>
</feature>
<dbReference type="AlphaFoldDB" id="A0A3G8JMZ6"/>
<dbReference type="OrthoDB" id="4373699at2"/>
<protein>
    <recommendedName>
        <fullName evidence="5">Isoniazid-induced protein IniA</fullName>
    </recommendedName>
</protein>
<feature type="transmembrane region" description="Helical" evidence="2">
    <location>
        <begin position="374"/>
        <end position="394"/>
    </location>
</feature>
<dbReference type="EMBL" id="CP033972">
    <property type="protein sequence ID" value="AZG46363.1"/>
    <property type="molecule type" value="Genomic_DNA"/>
</dbReference>
<reference evidence="3 4" key="1">
    <citation type="submission" date="2018-11" db="EMBL/GenBank/DDBJ databases">
        <title>Gordonia insulae sp. nov., isolated from an island soil.</title>
        <authorList>
            <person name="Kim Y.S."/>
            <person name="Kim S.B."/>
        </authorList>
    </citation>
    <scope>NUCLEOTIDE SEQUENCE [LARGE SCALE GENOMIC DNA]</scope>
    <source>
        <strain evidence="3 4">MMS17-SY073</strain>
    </source>
</reference>
<keyword evidence="2" id="KW-1133">Transmembrane helix</keyword>
<proteinExistence type="predicted"/>
<feature type="transmembrane region" description="Helical" evidence="2">
    <location>
        <begin position="347"/>
        <end position="368"/>
    </location>
</feature>
<evidence type="ECO:0000313" key="4">
    <source>
        <dbReference type="Proteomes" id="UP000271469"/>
    </source>
</evidence>
<evidence type="ECO:0000256" key="2">
    <source>
        <dbReference type="SAM" id="Phobius"/>
    </source>
</evidence>
<keyword evidence="1" id="KW-0175">Coiled coil</keyword>
<sequence length="503" mass="53002">MTGTSSEGVLVTRAHGLTGFDASVVAGTGTLVAVFGIGGTGVSSLVEACHVVDPAAPVVEGRWGRRADDATVGIALMVLDPTSSIDDEERRCVDELRSRFGIVALVGSKIDAFWEWPRILRAHRGLLDPREELPVFAVSSIAALSGAADESGVPAVLDWVREHLAAPADVRRERARVAAALGALEHTEHGLIRATDPDAGNDLIEQLTRRRRTLLETRDRGRADRLAAARAGFARTRGESLAEVAAGMRGIAAAATARSSSVTAGSVEDYARWLTGETVALRGRVDASTDERIEEVRAATLSGIDVAATDTPPPADPDLVVHGADEAAVDPPFGRALPARRGGGEDALLVLIGASTGLGIGRLIVAPMASVQTLQWVSMPLTLLLGVVVAALVIRIRRTAALRADLRGWTNDALGETRGRLDHRVGLRIAAAEPHLASQVNRFYERRARQAAAEVADLDERLRALRSGAATQDGRDRLGRVRAVHAELAALADALVGEEDGAG</sequence>
<keyword evidence="2" id="KW-0812">Transmembrane</keyword>
<dbReference type="CDD" id="cd00882">
    <property type="entry name" value="Ras_like_GTPase"/>
    <property type="match status" value="1"/>
</dbReference>
<gene>
    <name evidence="3" type="ORF">D7316_02964</name>
</gene>
<dbReference type="KEGG" id="gom:D7316_02964"/>
<accession>A0A3G8JMZ6</accession>
<evidence type="ECO:0000313" key="3">
    <source>
        <dbReference type="EMBL" id="AZG46363.1"/>
    </source>
</evidence>
<keyword evidence="4" id="KW-1185">Reference proteome</keyword>
<evidence type="ECO:0000256" key="1">
    <source>
        <dbReference type="SAM" id="Coils"/>
    </source>
</evidence>
<evidence type="ECO:0008006" key="5">
    <source>
        <dbReference type="Google" id="ProtNLM"/>
    </source>
</evidence>
<dbReference type="Proteomes" id="UP000271469">
    <property type="component" value="Chromosome"/>
</dbReference>
<name>A0A3G8JMZ6_9ACTN</name>
<organism evidence="3 4">
    <name type="scientific">Gordonia insulae</name>
    <dbReference type="NCBI Taxonomy" id="2420509"/>
    <lineage>
        <taxon>Bacteria</taxon>
        <taxon>Bacillati</taxon>
        <taxon>Actinomycetota</taxon>
        <taxon>Actinomycetes</taxon>
        <taxon>Mycobacteriales</taxon>
        <taxon>Gordoniaceae</taxon>
        <taxon>Gordonia</taxon>
    </lineage>
</organism>